<evidence type="ECO:0000313" key="2">
    <source>
        <dbReference type="Proteomes" id="UP000016480"/>
    </source>
</evidence>
<evidence type="ECO:0000313" key="1">
    <source>
        <dbReference type="EMBL" id="KAF7781083.1"/>
    </source>
</evidence>
<proteinExistence type="predicted"/>
<accession>A0A8T0BYC8</accession>
<sequence>MNFIVSKKSMKLYFGCLLFQHEPNCLWLYVSGLCGH</sequence>
<name>A0A8T0BYC8_9GAMM</name>
<comment type="caution">
    <text evidence="1">The sequence shown here is derived from an EMBL/GenBank/DDBJ whole genome shotgun (WGS) entry which is preliminary data.</text>
</comment>
<dbReference type="AlphaFoldDB" id="A0A8T0BYC8"/>
<organism evidence="1 2">
    <name type="scientific">Pseudoalteromonas rubra</name>
    <dbReference type="NCBI Taxonomy" id="43658"/>
    <lineage>
        <taxon>Bacteria</taxon>
        <taxon>Pseudomonadati</taxon>
        <taxon>Pseudomonadota</taxon>
        <taxon>Gammaproteobacteria</taxon>
        <taxon>Alteromonadales</taxon>
        <taxon>Pseudoalteromonadaceae</taxon>
        <taxon>Pseudoalteromonas</taxon>
    </lineage>
</organism>
<dbReference type="EMBL" id="AHCD03000044">
    <property type="protein sequence ID" value="KAF7781083.1"/>
    <property type="molecule type" value="Genomic_DNA"/>
</dbReference>
<reference evidence="1 2" key="1">
    <citation type="journal article" date="2012" name="J. Bacteriol.">
        <title>Genome sequence of the cycloprodigiosin-producing bacterial strain Pseudoalteromonas rubra ATCC 29570(T).</title>
        <authorList>
            <person name="Xie B.B."/>
            <person name="Shu Y.L."/>
            <person name="Qin Q.L."/>
            <person name="Rong J.C."/>
            <person name="Zhang X.Y."/>
            <person name="Chen X.L."/>
            <person name="Zhou B.C."/>
            <person name="Zhang Y.Z."/>
        </authorList>
    </citation>
    <scope>NUCLEOTIDE SEQUENCE [LARGE SCALE GENOMIC DNA]</scope>
    <source>
        <strain evidence="1 2">DSM 6842</strain>
    </source>
</reference>
<protein>
    <submittedName>
        <fullName evidence="1">Uncharacterized protein</fullName>
    </submittedName>
</protein>
<gene>
    <name evidence="1" type="ORF">PRUB_b6000</name>
</gene>
<dbReference type="Proteomes" id="UP000016480">
    <property type="component" value="Unassembled WGS sequence"/>
</dbReference>